<keyword evidence="3" id="KW-1185">Reference proteome</keyword>
<evidence type="ECO:0000256" key="1">
    <source>
        <dbReference type="SAM" id="Phobius"/>
    </source>
</evidence>
<dbReference type="AlphaFoldDB" id="A0A182LU75"/>
<protein>
    <submittedName>
        <fullName evidence="2">Uncharacterized protein</fullName>
    </submittedName>
</protein>
<accession>A0A182LU75</accession>
<dbReference type="EnsemblMetazoa" id="ACUA002079-RA">
    <property type="protein sequence ID" value="ACUA002079-PA"/>
    <property type="gene ID" value="ACUA002079"/>
</dbReference>
<evidence type="ECO:0000313" key="2">
    <source>
        <dbReference type="EnsemblMetazoa" id="ACUA002079-PA"/>
    </source>
</evidence>
<sequence length="472" mass="55269">MNDHTIFTTFGVQHQCLELSVQCSAARRIKKSTSSVVKHKQVLQLNIRCDHYVATYEARFKKNHKCYEIYLEHMEHLLWMKKFRSCKIPYARSHQLEGDGHKYLLLSRCLKEVKSQGTGNIAYWLFVNKRNTPEQNRKIIRKLSLPKALYPQSYVQSANANLPLVNRSTNGAFETDYLASIIYKPLEEKFSHLHTLFVIPGIRPQCMELSVRCGSHLKHSNNTSVRFNRTQMIQLSFRCDHFIVKYLMYYQNPVVCYLITLDRMNHKMSGDQVDACNVGKIRPCQLLGDGHHYLLLLYCFKHVNEHEHGNIAYWLFVNKRNTPEQNRKIMQQLSLPKAMHKMADDNDRTDANGKLVCRCDIYERYMYEIKQCHRPFKLPTSEETLLKWKNYSTPDITVKIPSVSASGRMTNVQWNWFLVKCVLIVGAFLTVSYALYMQLRRHVEEQLTDVPVKTDTVKIKFIKVQESVESDS</sequence>
<evidence type="ECO:0000313" key="3">
    <source>
        <dbReference type="Proteomes" id="UP000075883"/>
    </source>
</evidence>
<proteinExistence type="predicted"/>
<reference evidence="3" key="1">
    <citation type="submission" date="2013-09" db="EMBL/GenBank/DDBJ databases">
        <title>The Genome Sequence of Anopheles culicifacies species A.</title>
        <authorList>
            <consortium name="The Broad Institute Genomics Platform"/>
            <person name="Neafsey D.E."/>
            <person name="Besansky N."/>
            <person name="Howell P."/>
            <person name="Walton C."/>
            <person name="Young S.K."/>
            <person name="Zeng Q."/>
            <person name="Gargeya S."/>
            <person name="Fitzgerald M."/>
            <person name="Haas B."/>
            <person name="Abouelleil A."/>
            <person name="Allen A.W."/>
            <person name="Alvarado L."/>
            <person name="Arachchi H.M."/>
            <person name="Berlin A.M."/>
            <person name="Chapman S.B."/>
            <person name="Gainer-Dewar J."/>
            <person name="Goldberg J."/>
            <person name="Griggs A."/>
            <person name="Gujja S."/>
            <person name="Hansen M."/>
            <person name="Howarth C."/>
            <person name="Imamovic A."/>
            <person name="Ireland A."/>
            <person name="Larimer J."/>
            <person name="McCowan C."/>
            <person name="Murphy C."/>
            <person name="Pearson M."/>
            <person name="Poon T.W."/>
            <person name="Priest M."/>
            <person name="Roberts A."/>
            <person name="Saif S."/>
            <person name="Shea T."/>
            <person name="Sisk P."/>
            <person name="Sykes S."/>
            <person name="Wortman J."/>
            <person name="Nusbaum C."/>
            <person name="Birren B."/>
        </authorList>
    </citation>
    <scope>NUCLEOTIDE SEQUENCE [LARGE SCALE GENOMIC DNA]</scope>
    <source>
        <strain evidence="3">A-37</strain>
    </source>
</reference>
<name>A0A182LU75_9DIPT</name>
<organism evidence="2 3">
    <name type="scientific">Anopheles culicifacies</name>
    <dbReference type="NCBI Taxonomy" id="139723"/>
    <lineage>
        <taxon>Eukaryota</taxon>
        <taxon>Metazoa</taxon>
        <taxon>Ecdysozoa</taxon>
        <taxon>Arthropoda</taxon>
        <taxon>Hexapoda</taxon>
        <taxon>Insecta</taxon>
        <taxon>Pterygota</taxon>
        <taxon>Neoptera</taxon>
        <taxon>Endopterygota</taxon>
        <taxon>Diptera</taxon>
        <taxon>Nematocera</taxon>
        <taxon>Culicoidea</taxon>
        <taxon>Culicidae</taxon>
        <taxon>Anophelinae</taxon>
        <taxon>Anopheles</taxon>
        <taxon>culicifacies species complex</taxon>
    </lineage>
</organism>
<dbReference type="VEuPathDB" id="VectorBase:ACUA002079"/>
<keyword evidence="1" id="KW-0812">Transmembrane</keyword>
<dbReference type="EMBL" id="AXCM01002479">
    <property type="status" value="NOT_ANNOTATED_CDS"/>
    <property type="molecule type" value="Genomic_DNA"/>
</dbReference>
<reference evidence="2" key="2">
    <citation type="submission" date="2020-05" db="UniProtKB">
        <authorList>
            <consortium name="EnsemblMetazoa"/>
        </authorList>
    </citation>
    <scope>IDENTIFICATION</scope>
    <source>
        <strain evidence="2">A-37</strain>
    </source>
</reference>
<keyword evidence="1" id="KW-0472">Membrane</keyword>
<dbReference type="Proteomes" id="UP000075883">
    <property type="component" value="Unassembled WGS sequence"/>
</dbReference>
<keyword evidence="1" id="KW-1133">Transmembrane helix</keyword>
<feature type="transmembrane region" description="Helical" evidence="1">
    <location>
        <begin position="414"/>
        <end position="436"/>
    </location>
</feature>